<evidence type="ECO:0000259" key="1">
    <source>
        <dbReference type="Pfam" id="PF07727"/>
    </source>
</evidence>
<name>A0A438INU6_VITVI</name>
<sequence length="167" mass="19520">MNTIRILLSLATNLDWPLQQLDVKNVFLHEDLEEEVYMEVPLGLEEKFEKGKVCKLKKALYRLKQSLRVWFGRFTKAMKKMEKLKRQLAKEFETKDLRKLKYFVGIEVSHSNEGIVISSLSLEGYCTSLSRFFQVYSVCGRRWRKNSLLGRLVVGRPTFGIPISKTI</sequence>
<dbReference type="InterPro" id="IPR013103">
    <property type="entry name" value="RVT_2"/>
</dbReference>
<evidence type="ECO:0000313" key="2">
    <source>
        <dbReference type="EMBL" id="RVW98398.1"/>
    </source>
</evidence>
<dbReference type="EMBL" id="QGNW01000093">
    <property type="protein sequence ID" value="RVW98398.1"/>
    <property type="molecule type" value="Genomic_DNA"/>
</dbReference>
<dbReference type="PANTHER" id="PTHR43383:SF2">
    <property type="entry name" value="AMIDOHYDROLASE 2 FAMILY PROTEIN"/>
    <property type="match status" value="1"/>
</dbReference>
<feature type="domain" description="Reverse transcriptase Ty1/copia-type" evidence="1">
    <location>
        <begin position="2"/>
        <end position="81"/>
    </location>
</feature>
<organism evidence="2 3">
    <name type="scientific">Vitis vinifera</name>
    <name type="common">Grape</name>
    <dbReference type="NCBI Taxonomy" id="29760"/>
    <lineage>
        <taxon>Eukaryota</taxon>
        <taxon>Viridiplantae</taxon>
        <taxon>Streptophyta</taxon>
        <taxon>Embryophyta</taxon>
        <taxon>Tracheophyta</taxon>
        <taxon>Spermatophyta</taxon>
        <taxon>Magnoliopsida</taxon>
        <taxon>eudicotyledons</taxon>
        <taxon>Gunneridae</taxon>
        <taxon>Pentapetalae</taxon>
        <taxon>rosids</taxon>
        <taxon>Vitales</taxon>
        <taxon>Vitaceae</taxon>
        <taxon>Viteae</taxon>
        <taxon>Vitis</taxon>
    </lineage>
</organism>
<evidence type="ECO:0000313" key="3">
    <source>
        <dbReference type="Proteomes" id="UP000288805"/>
    </source>
</evidence>
<reference evidence="2 3" key="1">
    <citation type="journal article" date="2018" name="PLoS Genet.">
        <title>Population sequencing reveals clonal diversity and ancestral inbreeding in the grapevine cultivar Chardonnay.</title>
        <authorList>
            <person name="Roach M.J."/>
            <person name="Johnson D.L."/>
            <person name="Bohlmann J."/>
            <person name="van Vuuren H.J."/>
            <person name="Jones S.J."/>
            <person name="Pretorius I.S."/>
            <person name="Schmidt S.A."/>
            <person name="Borneman A.R."/>
        </authorList>
    </citation>
    <scope>NUCLEOTIDE SEQUENCE [LARGE SCALE GENOMIC DNA]</scope>
    <source>
        <strain evidence="3">cv. Chardonnay</strain>
        <tissue evidence="2">Leaf</tissue>
    </source>
</reference>
<protein>
    <submittedName>
        <fullName evidence="2">Retrovirus-related Pol polyprotein from transposon TNT 1-94</fullName>
    </submittedName>
</protein>
<dbReference type="AlphaFoldDB" id="A0A438INU6"/>
<dbReference type="Pfam" id="PF07727">
    <property type="entry name" value="RVT_2"/>
    <property type="match status" value="1"/>
</dbReference>
<accession>A0A438INU6</accession>
<gene>
    <name evidence="2" type="primary">POLX_2439</name>
    <name evidence="2" type="ORF">CK203_026794</name>
</gene>
<dbReference type="PANTHER" id="PTHR43383">
    <property type="entry name" value="NODULIN 6"/>
    <property type="match status" value="1"/>
</dbReference>
<dbReference type="Proteomes" id="UP000288805">
    <property type="component" value="Unassembled WGS sequence"/>
</dbReference>
<comment type="caution">
    <text evidence="2">The sequence shown here is derived from an EMBL/GenBank/DDBJ whole genome shotgun (WGS) entry which is preliminary data.</text>
</comment>
<proteinExistence type="predicted"/>